<evidence type="ECO:0000313" key="7">
    <source>
        <dbReference type="Proteomes" id="UP000215459"/>
    </source>
</evidence>
<accession>A0A235B8N4</accession>
<sequence length="199" mass="22779">MLFSLVVLTACGTDEPENNGNDSGQKEQQALNWEVPDFQYTDQDGELFGLSDLDGKVWLADTIFTRCPDVCPPMTANMSRVQKTLDQEGLDVEIVSFSVDPEHDQPKVLEKFGEKHDVDFDNWHFLTGYSDQEIQKLVRDGFKGTVQKQERKSEDDPLVINHPVSFFLVDRNGTVYQRYDGINPDVDQMMEDVKKLQQK</sequence>
<evidence type="ECO:0000313" key="6">
    <source>
        <dbReference type="EMBL" id="OYD08592.1"/>
    </source>
</evidence>
<dbReference type="EMBL" id="NOWF01000003">
    <property type="protein sequence ID" value="OYD08592.1"/>
    <property type="molecule type" value="Genomic_DNA"/>
</dbReference>
<dbReference type="CDD" id="cd02968">
    <property type="entry name" value="SCO"/>
    <property type="match status" value="1"/>
</dbReference>
<dbReference type="GO" id="GO:0046872">
    <property type="term" value="F:metal ion binding"/>
    <property type="evidence" value="ECO:0007669"/>
    <property type="project" value="UniProtKB-KW"/>
</dbReference>
<organism evidence="6 7">
    <name type="scientific">Paludifilum halophilum</name>
    <dbReference type="NCBI Taxonomy" id="1642702"/>
    <lineage>
        <taxon>Bacteria</taxon>
        <taxon>Bacillati</taxon>
        <taxon>Bacillota</taxon>
        <taxon>Bacilli</taxon>
        <taxon>Bacillales</taxon>
        <taxon>Thermoactinomycetaceae</taxon>
        <taxon>Paludifilum</taxon>
    </lineage>
</organism>
<dbReference type="AlphaFoldDB" id="A0A235B8N4"/>
<dbReference type="PANTHER" id="PTHR12151">
    <property type="entry name" value="ELECTRON TRANSPORT PROTIN SCO1/SENC FAMILY MEMBER"/>
    <property type="match status" value="1"/>
</dbReference>
<keyword evidence="7" id="KW-1185">Reference proteome</keyword>
<dbReference type="Pfam" id="PF02630">
    <property type="entry name" value="SCO1-SenC"/>
    <property type="match status" value="1"/>
</dbReference>
<evidence type="ECO:0000256" key="2">
    <source>
        <dbReference type="ARBA" id="ARBA00023008"/>
    </source>
</evidence>
<reference evidence="6 7" key="1">
    <citation type="submission" date="2017-07" db="EMBL/GenBank/DDBJ databases">
        <title>The genome sequence of Paludifilum halophilum highlights mechanisms for microbial adaptation to high salt environemnts.</title>
        <authorList>
            <person name="Belbahri L."/>
        </authorList>
    </citation>
    <scope>NUCLEOTIDE SEQUENCE [LARGE SCALE GENOMIC DNA]</scope>
    <source>
        <strain evidence="6 7">DSM 102817</strain>
    </source>
</reference>
<evidence type="ECO:0000259" key="5">
    <source>
        <dbReference type="PROSITE" id="PS51352"/>
    </source>
</evidence>
<dbReference type="OrthoDB" id="9811998at2"/>
<dbReference type="InterPro" id="IPR036249">
    <property type="entry name" value="Thioredoxin-like_sf"/>
</dbReference>
<dbReference type="SUPFAM" id="SSF52833">
    <property type="entry name" value="Thioredoxin-like"/>
    <property type="match status" value="1"/>
</dbReference>
<feature type="binding site" evidence="3">
    <location>
        <position position="71"/>
    </location>
    <ligand>
        <name>Cu cation</name>
        <dbReference type="ChEBI" id="CHEBI:23378"/>
    </ligand>
</feature>
<dbReference type="InterPro" id="IPR003782">
    <property type="entry name" value="SCO1/SenC"/>
</dbReference>
<dbReference type="Proteomes" id="UP000215459">
    <property type="component" value="Unassembled WGS sequence"/>
</dbReference>
<feature type="binding site" evidence="3">
    <location>
        <position position="162"/>
    </location>
    <ligand>
        <name>Cu cation</name>
        <dbReference type="ChEBI" id="CHEBI:23378"/>
    </ligand>
</feature>
<proteinExistence type="inferred from homology"/>
<evidence type="ECO:0000256" key="3">
    <source>
        <dbReference type="PIRSR" id="PIRSR603782-1"/>
    </source>
</evidence>
<dbReference type="PANTHER" id="PTHR12151:SF25">
    <property type="entry name" value="LINALOOL DEHYDRATASE_ISOMERASE DOMAIN-CONTAINING PROTEIN"/>
    <property type="match status" value="1"/>
</dbReference>
<dbReference type="PROSITE" id="PS51352">
    <property type="entry name" value="THIOREDOXIN_2"/>
    <property type="match status" value="1"/>
</dbReference>
<evidence type="ECO:0000256" key="1">
    <source>
        <dbReference type="ARBA" id="ARBA00010996"/>
    </source>
</evidence>
<comment type="caution">
    <text evidence="6">The sequence shown here is derived from an EMBL/GenBank/DDBJ whole genome shotgun (WGS) entry which is preliminary data.</text>
</comment>
<keyword evidence="2 3" id="KW-0186">Copper</keyword>
<dbReference type="Gene3D" id="3.40.30.10">
    <property type="entry name" value="Glutaredoxin"/>
    <property type="match status" value="1"/>
</dbReference>
<feature type="binding site" evidence="3">
    <location>
        <position position="67"/>
    </location>
    <ligand>
        <name>Cu cation</name>
        <dbReference type="ChEBI" id="CHEBI:23378"/>
    </ligand>
</feature>
<name>A0A235B8N4_9BACL</name>
<gene>
    <name evidence="6" type="ORF">CHM34_05285</name>
</gene>
<protein>
    <recommendedName>
        <fullName evidence="5">Thioredoxin domain-containing protein</fullName>
    </recommendedName>
</protein>
<feature type="domain" description="Thioredoxin" evidence="5">
    <location>
        <begin position="29"/>
        <end position="198"/>
    </location>
</feature>
<dbReference type="InterPro" id="IPR013766">
    <property type="entry name" value="Thioredoxin_domain"/>
</dbReference>
<evidence type="ECO:0000256" key="4">
    <source>
        <dbReference type="PIRSR" id="PIRSR603782-2"/>
    </source>
</evidence>
<keyword evidence="3" id="KW-0479">Metal-binding</keyword>
<feature type="disulfide bond" description="Redox-active" evidence="4">
    <location>
        <begin position="67"/>
        <end position="71"/>
    </location>
</feature>
<comment type="similarity">
    <text evidence="1">Belongs to the SCO1/2 family.</text>
</comment>
<keyword evidence="4" id="KW-1015">Disulfide bond</keyword>